<evidence type="ECO:0000313" key="2">
    <source>
        <dbReference type="EMBL" id="POH72537.1"/>
    </source>
</evidence>
<reference evidence="2 3" key="1">
    <citation type="submission" date="2018-01" db="EMBL/GenBank/DDBJ databases">
        <title>Arthrobacter sp. nov., from glaciers in China.</title>
        <authorList>
            <person name="Liu Q."/>
            <person name="Xin Y.-H."/>
        </authorList>
    </citation>
    <scope>NUCLEOTIDE SEQUENCE [LARGE SCALE GENOMIC DNA]</scope>
    <source>
        <strain evidence="2 3">HLT2-12-2</strain>
    </source>
</reference>
<keyword evidence="3" id="KW-1185">Reference proteome</keyword>
<evidence type="ECO:0000313" key="3">
    <source>
        <dbReference type="Proteomes" id="UP000237061"/>
    </source>
</evidence>
<proteinExistence type="predicted"/>
<feature type="region of interest" description="Disordered" evidence="1">
    <location>
        <begin position="1"/>
        <end position="68"/>
    </location>
</feature>
<dbReference type="Proteomes" id="UP000237061">
    <property type="component" value="Unassembled WGS sequence"/>
</dbReference>
<gene>
    <name evidence="2" type="ORF">CVS27_15565</name>
</gene>
<comment type="caution">
    <text evidence="2">The sequence shown here is derived from an EMBL/GenBank/DDBJ whole genome shotgun (WGS) entry which is preliminary data.</text>
</comment>
<dbReference type="EMBL" id="PPXC01000013">
    <property type="protein sequence ID" value="POH72537.1"/>
    <property type="molecule type" value="Genomic_DNA"/>
</dbReference>
<name>A0A2S3ZUK6_ARTGL</name>
<accession>A0A2S3ZUK6</accession>
<dbReference type="RefSeq" id="WP_103466760.1">
    <property type="nucleotide sequence ID" value="NZ_PPXC01000013.1"/>
</dbReference>
<evidence type="ECO:0000256" key="1">
    <source>
        <dbReference type="SAM" id="MobiDB-lite"/>
    </source>
</evidence>
<feature type="region of interest" description="Disordered" evidence="1">
    <location>
        <begin position="127"/>
        <end position="152"/>
    </location>
</feature>
<dbReference type="AlphaFoldDB" id="A0A2S3ZUK6"/>
<protein>
    <submittedName>
        <fullName evidence="2">Uncharacterized protein</fullName>
    </submittedName>
</protein>
<organism evidence="2 3">
    <name type="scientific">Arthrobacter glacialis</name>
    <dbReference type="NCBI Taxonomy" id="1664"/>
    <lineage>
        <taxon>Bacteria</taxon>
        <taxon>Bacillati</taxon>
        <taxon>Actinomycetota</taxon>
        <taxon>Actinomycetes</taxon>
        <taxon>Micrococcales</taxon>
        <taxon>Micrococcaceae</taxon>
        <taxon>Arthrobacter</taxon>
    </lineage>
</organism>
<sequence>MSIKHEDLSSVFAPTATKGEPEGTQRGKKLAGLLPPRGVKSPAHQVPETTSQPLQPTQPPVIEGKGPVSSEAAVSGIKSKGVYLPHDLLKVLKARTRGEMSTYTDMLIDAFDAISDKELIEKISPQASSTGLAGGMPRRRRTTDSAKSGTQIQLRLDKAQDDWLTAKEKTVGAPSRSALVTMAYEMYFEATPPKRRNH</sequence>